<sequence>MVDENVPLNAPDLDENVQLNAPNPIEDVPLDAPHVDENAPLNAPNPIEDVPLDAPHVDENAPLNAPNPDENAPLNAPNPIEDVPLMLLMLMRMQPLNAPNLKRKDQEKESAAKQIRLCTTLPVGKRKSEESRWERDFYEKLEKCPIAHSRSTEASKMPPVKVTGGIEPVPVPPPINQAGDGLEEDEAVGDMGELDEDDDEQDEQEINEEEEMMEYRRLKFSSPVQFVYFKTPCTTLKHTVLDSLREGGERDQYLNRLWQEGVKLVLLRHFERISIHLFNDFAQLTGDFFYFWEINKSLILYYLRDLERIGVIF</sequence>
<proteinExistence type="predicted"/>
<dbReference type="AlphaFoldDB" id="A0AAV4N557"/>
<protein>
    <submittedName>
        <fullName evidence="2">Uncharacterized protein</fullName>
    </submittedName>
</protein>
<evidence type="ECO:0000313" key="2">
    <source>
        <dbReference type="EMBL" id="GIX79828.1"/>
    </source>
</evidence>
<dbReference type="EMBL" id="BPLR01002978">
    <property type="protein sequence ID" value="GIX79828.1"/>
    <property type="molecule type" value="Genomic_DNA"/>
</dbReference>
<evidence type="ECO:0000256" key="1">
    <source>
        <dbReference type="SAM" id="MobiDB-lite"/>
    </source>
</evidence>
<comment type="caution">
    <text evidence="2">The sequence shown here is derived from an EMBL/GenBank/DDBJ whole genome shotgun (WGS) entry which is preliminary data.</text>
</comment>
<dbReference type="Proteomes" id="UP001054945">
    <property type="component" value="Unassembled WGS sequence"/>
</dbReference>
<evidence type="ECO:0000313" key="3">
    <source>
        <dbReference type="Proteomes" id="UP001054945"/>
    </source>
</evidence>
<feature type="region of interest" description="Disordered" evidence="1">
    <location>
        <begin position="1"/>
        <end position="76"/>
    </location>
</feature>
<name>A0AAV4N557_CAEEX</name>
<accession>A0AAV4N557</accession>
<gene>
    <name evidence="2" type="ORF">CEXT_333841</name>
</gene>
<keyword evidence="3" id="KW-1185">Reference proteome</keyword>
<reference evidence="2 3" key="1">
    <citation type="submission" date="2021-06" db="EMBL/GenBank/DDBJ databases">
        <title>Caerostris extrusa draft genome.</title>
        <authorList>
            <person name="Kono N."/>
            <person name="Arakawa K."/>
        </authorList>
    </citation>
    <scope>NUCLEOTIDE SEQUENCE [LARGE SCALE GENOMIC DNA]</scope>
</reference>
<organism evidence="2 3">
    <name type="scientific">Caerostris extrusa</name>
    <name type="common">Bark spider</name>
    <name type="synonym">Caerostris bankana</name>
    <dbReference type="NCBI Taxonomy" id="172846"/>
    <lineage>
        <taxon>Eukaryota</taxon>
        <taxon>Metazoa</taxon>
        <taxon>Ecdysozoa</taxon>
        <taxon>Arthropoda</taxon>
        <taxon>Chelicerata</taxon>
        <taxon>Arachnida</taxon>
        <taxon>Araneae</taxon>
        <taxon>Araneomorphae</taxon>
        <taxon>Entelegynae</taxon>
        <taxon>Araneoidea</taxon>
        <taxon>Araneidae</taxon>
        <taxon>Caerostris</taxon>
    </lineage>
</organism>